<feature type="compositionally biased region" description="Polar residues" evidence="1">
    <location>
        <begin position="271"/>
        <end position="292"/>
    </location>
</feature>
<dbReference type="EMBL" id="CAWUOM010000091">
    <property type="protein sequence ID" value="CAK7271625.1"/>
    <property type="molecule type" value="Genomic_DNA"/>
</dbReference>
<dbReference type="PANTHER" id="PTHR42084:SF1">
    <property type="entry name" value="SERINE_THREONINE-PROTEIN KINASE PPK6"/>
    <property type="match status" value="1"/>
</dbReference>
<organism evidence="2 3">
    <name type="scientific">Sporothrix epigloea</name>
    <dbReference type="NCBI Taxonomy" id="1892477"/>
    <lineage>
        <taxon>Eukaryota</taxon>
        <taxon>Fungi</taxon>
        <taxon>Dikarya</taxon>
        <taxon>Ascomycota</taxon>
        <taxon>Pezizomycotina</taxon>
        <taxon>Sordariomycetes</taxon>
        <taxon>Sordariomycetidae</taxon>
        <taxon>Ophiostomatales</taxon>
        <taxon>Ophiostomataceae</taxon>
        <taxon>Sporothrix</taxon>
    </lineage>
</organism>
<evidence type="ECO:0008006" key="4">
    <source>
        <dbReference type="Google" id="ProtNLM"/>
    </source>
</evidence>
<feature type="region of interest" description="Disordered" evidence="1">
    <location>
        <begin position="268"/>
        <end position="292"/>
    </location>
</feature>
<feature type="region of interest" description="Disordered" evidence="1">
    <location>
        <begin position="170"/>
        <end position="203"/>
    </location>
</feature>
<name>A0ABP0DTL4_9PEZI</name>
<feature type="region of interest" description="Disordered" evidence="1">
    <location>
        <begin position="1"/>
        <end position="77"/>
    </location>
</feature>
<reference evidence="2 3" key="1">
    <citation type="submission" date="2024-01" db="EMBL/GenBank/DDBJ databases">
        <authorList>
            <person name="Allen C."/>
            <person name="Tagirdzhanova G."/>
        </authorList>
    </citation>
    <scope>NUCLEOTIDE SEQUENCE [LARGE SCALE GENOMIC DNA]</scope>
    <source>
        <strain evidence="2 3">CBS 573.63</strain>
    </source>
</reference>
<feature type="compositionally biased region" description="Polar residues" evidence="1">
    <location>
        <begin position="389"/>
        <end position="399"/>
    </location>
</feature>
<protein>
    <recommendedName>
        <fullName evidence="4">Serine/threonineeeee-protein kinase ppk6</fullName>
    </recommendedName>
</protein>
<sequence>MSADLFAQFGPFSGSNNSAEKQQHGQSQPRTPAATQQADDPFTSFGTAYSQPLQAQAQTFQPHNPQPQRWSFDASVPVMGGDSGWGMSNSMAGWAVQPAAQNVVDNEDDETWGDFEEAPKSIRAQHPPIAAPTTYQAYYNTAPSASQPPKPGSPFVQAPAMDLLSNKIIDISGPRPRKPADPNVLFDADDFEVNGGFDSDNFDDDEFGDFETGHMASPSQTTATTNFFPAQPSASQAMVKPAPTPPAALVDLLSLSDPVPAAETLPLPINSRYQTPPSVNRQPTSLLPSHSFGSTAPAVPLAPKSPSYHDRKSVSSLAVTMPVAGDFSTCLVKNETPSLVTTSLRSPLNSAPATTKNVPYSEEADWEAWDLDGSESLQGAPTVFKDSKVSQAKSRSKAQPQPRRVSPTKPKSASSDWDWEAEGPGQVASAPATTVLPPAIANAPTQNTIPDKTPPPTNVPPPSVLLSHFLTLVALPDEALFKPTASEPAEVRNRVIGDPKTVAFLRNYLQIIVVAGRVIAGRKQRWHRDKYLSQSMSISSAGSSKGGGMKLAGLDKVQGRREDREAADVVAAWVRHVGKLRSAVATANAALLAAEKAEQRHYVLLKVPELQSATISVTVVKHVPTATKPCVICGLRRDERVCGIDGDDVEDIFSEWWIEHWGHRACRNFWAEHEAALRSR</sequence>
<feature type="compositionally biased region" description="Polar residues" evidence="1">
    <location>
        <begin position="13"/>
        <end position="69"/>
    </location>
</feature>
<feature type="region of interest" description="Disordered" evidence="1">
    <location>
        <begin position="377"/>
        <end position="461"/>
    </location>
</feature>
<dbReference type="Proteomes" id="UP001642501">
    <property type="component" value="Unassembled WGS sequence"/>
</dbReference>
<gene>
    <name evidence="2" type="ORF">SEPCBS57363_004719</name>
</gene>
<evidence type="ECO:0000313" key="3">
    <source>
        <dbReference type="Proteomes" id="UP001642501"/>
    </source>
</evidence>
<comment type="caution">
    <text evidence="2">The sequence shown here is derived from an EMBL/GenBank/DDBJ whole genome shotgun (WGS) entry which is preliminary data.</text>
</comment>
<proteinExistence type="predicted"/>
<evidence type="ECO:0000256" key="1">
    <source>
        <dbReference type="SAM" id="MobiDB-lite"/>
    </source>
</evidence>
<accession>A0ABP0DTL4</accession>
<feature type="compositionally biased region" description="Pro residues" evidence="1">
    <location>
        <begin position="452"/>
        <end position="461"/>
    </location>
</feature>
<keyword evidence="3" id="KW-1185">Reference proteome</keyword>
<evidence type="ECO:0000313" key="2">
    <source>
        <dbReference type="EMBL" id="CAK7271625.1"/>
    </source>
</evidence>
<dbReference type="PANTHER" id="PTHR42084">
    <property type="entry name" value="YALI0E26631P"/>
    <property type="match status" value="1"/>
</dbReference>